<organism evidence="1 2">
    <name type="scientific">Pseudomonas sivasensis</name>
    <dbReference type="NCBI Taxonomy" id="1880678"/>
    <lineage>
        <taxon>Bacteria</taxon>
        <taxon>Pseudomonadati</taxon>
        <taxon>Pseudomonadota</taxon>
        <taxon>Gammaproteobacteria</taxon>
        <taxon>Pseudomonadales</taxon>
        <taxon>Pseudomonadaceae</taxon>
        <taxon>Pseudomonas</taxon>
    </lineage>
</organism>
<proteinExistence type="predicted"/>
<dbReference type="Proteomes" id="UP001617213">
    <property type="component" value="Unassembled WGS sequence"/>
</dbReference>
<sequence length="72" mass="8173">MSRVKIGRTFTGHAKSGDALIKTLLIKIVHNKNYKLLLTTLRSYPHCKFSASLAFKRPFIHLLTNQASFLQS</sequence>
<dbReference type="EMBL" id="JBIUWZ010000006">
    <property type="protein sequence ID" value="MFJ2677802.1"/>
    <property type="molecule type" value="Genomic_DNA"/>
</dbReference>
<dbReference type="RefSeq" id="WP_181643231.1">
    <property type="nucleotide sequence ID" value="NZ_JAAOWU010000004.1"/>
</dbReference>
<accession>A0ABW8DW30</accession>
<reference evidence="1 2" key="1">
    <citation type="submission" date="2024-10" db="EMBL/GenBank/DDBJ databases">
        <title>The Natural Products Discovery Center: Release of the First 8490 Sequenced Strains for Exploring Actinobacteria Biosynthetic Diversity.</title>
        <authorList>
            <person name="Kalkreuter E."/>
            <person name="Kautsar S.A."/>
            <person name="Yang D."/>
            <person name="Bader C.D."/>
            <person name="Teijaro C.N."/>
            <person name="Fluegel L."/>
            <person name="Davis C.M."/>
            <person name="Simpson J.R."/>
            <person name="Lauterbach L."/>
            <person name="Steele A.D."/>
            <person name="Gui C."/>
            <person name="Meng S."/>
            <person name="Li G."/>
            <person name="Viehrig K."/>
            <person name="Ye F."/>
            <person name="Su P."/>
            <person name="Kiefer A.F."/>
            <person name="Nichols A."/>
            <person name="Cepeda A.J."/>
            <person name="Yan W."/>
            <person name="Fan B."/>
            <person name="Jiang Y."/>
            <person name="Adhikari A."/>
            <person name="Zheng C.-J."/>
            <person name="Schuster L."/>
            <person name="Cowan T.M."/>
            <person name="Smanski M.J."/>
            <person name="Chevrette M.G."/>
            <person name="De Carvalho L.P.S."/>
            <person name="Shen B."/>
        </authorList>
    </citation>
    <scope>NUCLEOTIDE SEQUENCE [LARGE SCALE GENOMIC DNA]</scope>
    <source>
        <strain evidence="1 2">NPDC087581</strain>
    </source>
</reference>
<keyword evidence="2" id="KW-1185">Reference proteome</keyword>
<name>A0ABW8DW30_9PSED</name>
<evidence type="ECO:0000313" key="2">
    <source>
        <dbReference type="Proteomes" id="UP001617213"/>
    </source>
</evidence>
<protein>
    <submittedName>
        <fullName evidence="1">Uncharacterized protein</fullName>
    </submittedName>
</protein>
<evidence type="ECO:0000313" key="1">
    <source>
        <dbReference type="EMBL" id="MFJ2677802.1"/>
    </source>
</evidence>
<comment type="caution">
    <text evidence="1">The sequence shown here is derived from an EMBL/GenBank/DDBJ whole genome shotgun (WGS) entry which is preliminary data.</text>
</comment>
<gene>
    <name evidence="1" type="ORF">ACIOWJ_06855</name>
</gene>